<dbReference type="SUPFAM" id="SSF52266">
    <property type="entry name" value="SGNH hydrolase"/>
    <property type="match status" value="1"/>
</dbReference>
<sequence>MQRIILFGDSITAGATHGYPTSVYTDKLAQALAPREIDLMNRGVLGDNTQGGLARLHSDVVDHDPDLVVIFFGTNDVQVPKMTLQQYQNNLEIMLKHIGAQKCILITPGITGPSRQEHRPNEKLQQYALATLETAKEYQVGYVDWFSEAVKHSASEILQDDDLHYAPRAYDLLLEKLAPLVSQKLMDQKVAGA</sequence>
<gene>
    <name evidence="2" type="ORF">IV66_GL000635</name>
</gene>
<proteinExistence type="predicted"/>
<dbReference type="PATRIC" id="fig|449659.4.peg.640"/>
<dbReference type="InterPro" id="IPR013830">
    <property type="entry name" value="SGNH_hydro"/>
</dbReference>
<dbReference type="PROSITE" id="PS01098">
    <property type="entry name" value="LIPASE_GDSL_SER"/>
    <property type="match status" value="1"/>
</dbReference>
<dbReference type="Gene3D" id="3.40.50.1110">
    <property type="entry name" value="SGNH hydrolase"/>
    <property type="match status" value="1"/>
</dbReference>
<dbReference type="GO" id="GO:0006629">
    <property type="term" value="P:lipid metabolic process"/>
    <property type="evidence" value="ECO:0007669"/>
    <property type="project" value="InterPro"/>
</dbReference>
<keyword evidence="3" id="KW-1185">Reference proteome</keyword>
<dbReference type="PANTHER" id="PTHR14209:SF19">
    <property type="entry name" value="ISOAMYL ACETATE-HYDROLYZING ESTERASE 1 HOMOLOG"/>
    <property type="match status" value="1"/>
</dbReference>
<name>A0A0R2LAG1_9LACO</name>
<dbReference type="AlphaFoldDB" id="A0A0R2LAG1"/>
<comment type="caution">
    <text evidence="2">The sequence shown here is derived from an EMBL/GenBank/DDBJ whole genome shotgun (WGS) entry which is preliminary data.</text>
</comment>
<dbReference type="GO" id="GO:0016298">
    <property type="term" value="F:lipase activity"/>
    <property type="evidence" value="ECO:0007669"/>
    <property type="project" value="InterPro"/>
</dbReference>
<dbReference type="STRING" id="449659.IV66_GL000635"/>
<organism evidence="2 3">
    <name type="scientific">Ligilactobacillus pobuzihii</name>
    <dbReference type="NCBI Taxonomy" id="449659"/>
    <lineage>
        <taxon>Bacteria</taxon>
        <taxon>Bacillati</taxon>
        <taxon>Bacillota</taxon>
        <taxon>Bacilli</taxon>
        <taxon>Lactobacillales</taxon>
        <taxon>Lactobacillaceae</taxon>
        <taxon>Ligilactobacillus</taxon>
    </lineage>
</organism>
<feature type="domain" description="SGNH hydrolase-type esterase" evidence="1">
    <location>
        <begin position="6"/>
        <end position="171"/>
    </location>
</feature>
<dbReference type="EMBL" id="JQCN01000064">
    <property type="protein sequence ID" value="KRN96773.1"/>
    <property type="molecule type" value="Genomic_DNA"/>
</dbReference>
<dbReference type="Proteomes" id="UP000051886">
    <property type="component" value="Unassembled WGS sequence"/>
</dbReference>
<keyword evidence="2" id="KW-0378">Hydrolase</keyword>
<dbReference type="InterPro" id="IPR045136">
    <property type="entry name" value="Iah1-like"/>
</dbReference>
<evidence type="ECO:0000313" key="3">
    <source>
        <dbReference type="Proteomes" id="UP000051886"/>
    </source>
</evidence>
<dbReference type="RefSeq" id="WP_017868867.1">
    <property type="nucleotide sequence ID" value="NZ_BJYB01000018.1"/>
</dbReference>
<dbReference type="InterPro" id="IPR008265">
    <property type="entry name" value="Lipase_GDSL_AS"/>
</dbReference>
<accession>A0A0R2LAG1</accession>
<dbReference type="InterPro" id="IPR036514">
    <property type="entry name" value="SGNH_hydro_sf"/>
</dbReference>
<dbReference type="Pfam" id="PF13472">
    <property type="entry name" value="Lipase_GDSL_2"/>
    <property type="match status" value="1"/>
</dbReference>
<protein>
    <submittedName>
        <fullName evidence="2">GDSL-like lipase acylhydrolase</fullName>
    </submittedName>
</protein>
<evidence type="ECO:0000259" key="1">
    <source>
        <dbReference type="Pfam" id="PF13472"/>
    </source>
</evidence>
<evidence type="ECO:0000313" key="2">
    <source>
        <dbReference type="EMBL" id="KRN96773.1"/>
    </source>
</evidence>
<reference evidence="2 3" key="1">
    <citation type="journal article" date="2015" name="Genome Announc.">
        <title>Expanding the biotechnology potential of lactobacilli through comparative genomics of 213 strains and associated genera.</title>
        <authorList>
            <person name="Sun Z."/>
            <person name="Harris H.M."/>
            <person name="McCann A."/>
            <person name="Guo C."/>
            <person name="Argimon S."/>
            <person name="Zhang W."/>
            <person name="Yang X."/>
            <person name="Jeffery I.B."/>
            <person name="Cooney J.C."/>
            <person name="Kagawa T.F."/>
            <person name="Liu W."/>
            <person name="Song Y."/>
            <person name="Salvetti E."/>
            <person name="Wrobel A."/>
            <person name="Rasinkangas P."/>
            <person name="Parkhill J."/>
            <person name="Rea M.C."/>
            <person name="O'Sullivan O."/>
            <person name="Ritari J."/>
            <person name="Douillard F.P."/>
            <person name="Paul Ross R."/>
            <person name="Yang R."/>
            <person name="Briner A.E."/>
            <person name="Felis G.E."/>
            <person name="de Vos W.M."/>
            <person name="Barrangou R."/>
            <person name="Klaenhammer T.R."/>
            <person name="Caufield P.W."/>
            <person name="Cui Y."/>
            <person name="Zhang H."/>
            <person name="O'Toole P.W."/>
        </authorList>
    </citation>
    <scope>NUCLEOTIDE SEQUENCE [LARGE SCALE GENOMIC DNA]</scope>
    <source>
        <strain evidence="2 3">NBRC 103219</strain>
    </source>
</reference>
<dbReference type="OrthoDB" id="388542at2"/>
<dbReference type="PANTHER" id="PTHR14209">
    <property type="entry name" value="ISOAMYL ACETATE-HYDROLYZING ESTERASE 1"/>
    <property type="match status" value="1"/>
</dbReference>